<proteinExistence type="predicted"/>
<dbReference type="EMBL" id="SRRZ01000020">
    <property type="protein sequence ID" value="NQE33773.1"/>
    <property type="molecule type" value="Genomic_DNA"/>
</dbReference>
<evidence type="ECO:0000313" key="1">
    <source>
        <dbReference type="EMBL" id="NQE33773.1"/>
    </source>
</evidence>
<comment type="caution">
    <text evidence="1">The sequence shown here is derived from an EMBL/GenBank/DDBJ whole genome shotgun (WGS) entry which is preliminary data.</text>
</comment>
<dbReference type="Proteomes" id="UP000702425">
    <property type="component" value="Unassembled WGS sequence"/>
</dbReference>
<organism evidence="1 2">
    <name type="scientific">Microcoleus asticus IPMA8</name>
    <dbReference type="NCBI Taxonomy" id="2563858"/>
    <lineage>
        <taxon>Bacteria</taxon>
        <taxon>Bacillati</taxon>
        <taxon>Cyanobacteriota</taxon>
        <taxon>Cyanophyceae</taxon>
        <taxon>Oscillatoriophycideae</taxon>
        <taxon>Oscillatoriales</taxon>
        <taxon>Microcoleaceae</taxon>
        <taxon>Microcoleus</taxon>
        <taxon>Microcoleus asticus</taxon>
    </lineage>
</organism>
<evidence type="ECO:0000313" key="2">
    <source>
        <dbReference type="Proteomes" id="UP000702425"/>
    </source>
</evidence>
<keyword evidence="2" id="KW-1185">Reference proteome</keyword>
<accession>A0ABX2CUH0</accession>
<reference evidence="1 2" key="1">
    <citation type="journal article" date="2020" name="Sci. Rep.">
        <title>A novel cyanobacterial geosmin producer, revising GeoA distribution and dispersion patterns in Bacteria.</title>
        <authorList>
            <person name="Churro C."/>
            <person name="Semedo-Aguiar A.P."/>
            <person name="Silva A.D."/>
            <person name="Pereira-Leal J.B."/>
            <person name="Leite R.B."/>
        </authorList>
    </citation>
    <scope>NUCLEOTIDE SEQUENCE [LARGE SCALE GENOMIC DNA]</scope>
    <source>
        <strain evidence="1 2">IPMA8</strain>
    </source>
</reference>
<name>A0ABX2CUH0_9CYAN</name>
<sequence>MTDEKLDQPRNITLLPSLSDAEWREYKTGKSIRHPSL</sequence>
<gene>
    <name evidence="1" type="ORF">E5S67_01494</name>
</gene>
<protein>
    <submittedName>
        <fullName evidence="1">Uncharacterized protein</fullName>
    </submittedName>
</protein>